<protein>
    <recommendedName>
        <fullName evidence="3">Peptidase inhibitor family I36</fullName>
    </recommendedName>
</protein>
<reference evidence="1 2" key="1">
    <citation type="submission" date="2018-09" db="EMBL/GenBank/DDBJ databases">
        <title>YIM 75507 draft genome.</title>
        <authorList>
            <person name="Tang S."/>
            <person name="Feng Y."/>
        </authorList>
    </citation>
    <scope>NUCLEOTIDE SEQUENCE [LARGE SCALE GENOMIC DNA]</scope>
    <source>
        <strain evidence="1 2">YIM 75507</strain>
    </source>
</reference>
<dbReference type="OrthoDB" id="4325857at2"/>
<comment type="caution">
    <text evidence="1">The sequence shown here is derived from an EMBL/GenBank/DDBJ whole genome shotgun (WGS) entry which is preliminary data.</text>
</comment>
<dbReference type="AlphaFoldDB" id="A0A3A4BDF0"/>
<accession>A0A3A4BDF0</accession>
<dbReference type="EMBL" id="QZEY01000005">
    <property type="protein sequence ID" value="RJL32238.1"/>
    <property type="molecule type" value="Genomic_DNA"/>
</dbReference>
<gene>
    <name evidence="1" type="ORF">D5H75_15540</name>
</gene>
<sequence>MSALAAKSAAACPSGAVCLYRGSTAGSGIQRTFWTYGAHNLSNVYGNRLVVNNQHPDKGKHAWADLCWEYGGRDCRVWIPMGGSGVYNFDPIDSILLGLH</sequence>
<organism evidence="1 2">
    <name type="scientific">Bailinhaonella thermotolerans</name>
    <dbReference type="NCBI Taxonomy" id="1070861"/>
    <lineage>
        <taxon>Bacteria</taxon>
        <taxon>Bacillati</taxon>
        <taxon>Actinomycetota</taxon>
        <taxon>Actinomycetes</taxon>
        <taxon>Streptosporangiales</taxon>
        <taxon>Streptosporangiaceae</taxon>
        <taxon>Bailinhaonella</taxon>
    </lineage>
</organism>
<evidence type="ECO:0000313" key="1">
    <source>
        <dbReference type="EMBL" id="RJL32238.1"/>
    </source>
</evidence>
<dbReference type="Proteomes" id="UP000265768">
    <property type="component" value="Unassembled WGS sequence"/>
</dbReference>
<keyword evidence="2" id="KW-1185">Reference proteome</keyword>
<evidence type="ECO:0000313" key="2">
    <source>
        <dbReference type="Proteomes" id="UP000265768"/>
    </source>
</evidence>
<evidence type="ECO:0008006" key="3">
    <source>
        <dbReference type="Google" id="ProtNLM"/>
    </source>
</evidence>
<proteinExistence type="predicted"/>
<name>A0A3A4BDF0_9ACTN</name>